<evidence type="ECO:0000256" key="1">
    <source>
        <dbReference type="ARBA" id="ARBA00022982"/>
    </source>
</evidence>
<keyword evidence="4" id="KW-1185">Reference proteome</keyword>
<accession>A0A9X3EN48</accession>
<protein>
    <submittedName>
        <fullName evidence="3">Electron transfer flavoprotein subunit beta</fullName>
    </submittedName>
</protein>
<dbReference type="RefSeq" id="WP_283175493.1">
    <property type="nucleotide sequence ID" value="NZ_JAPNOA010000059.1"/>
</dbReference>
<proteinExistence type="predicted"/>
<evidence type="ECO:0000313" key="4">
    <source>
        <dbReference type="Proteomes" id="UP001150830"/>
    </source>
</evidence>
<dbReference type="Gene3D" id="3.40.50.620">
    <property type="entry name" value="HUPs"/>
    <property type="match status" value="1"/>
</dbReference>
<gene>
    <name evidence="3" type="ORF">OUO13_19095</name>
</gene>
<dbReference type="InterPro" id="IPR014730">
    <property type="entry name" value="ETF_a/b_N"/>
</dbReference>
<keyword evidence="1" id="KW-0249">Electron transport</keyword>
<comment type="caution">
    <text evidence="3">The sequence shown here is derived from an EMBL/GenBank/DDBJ whole genome shotgun (WGS) entry which is preliminary data.</text>
</comment>
<feature type="domain" description="Electron transfer flavoprotein alpha/beta-subunit N-terminal" evidence="2">
    <location>
        <begin position="31"/>
        <end position="187"/>
    </location>
</feature>
<sequence length="265" mass="27662">MSLDKSLKVRVLVSVGQHPKSGRERRADQDSRALELALGMPGFSVGLLHAGSESPALREYLGMGVKAIDVLKQPSSADVVPALVQALRNDSPDLVLCGTRAETGEASGMTPYRVANALGWPLVPAVVSISRGSDGTYEVLQALPRGQRRLLKVRTPFVATVDPAAAEARQSAFGPAQRGQLQAVAVASVADPAANDLEFSPARKRPKRIAAARKATTAAERFKAATVKSASKGGQVLVKETAAEKASAILNLLVAEGVIAVDSPS</sequence>
<dbReference type="EMBL" id="JAPNOA010000059">
    <property type="protein sequence ID" value="MCY0967291.1"/>
    <property type="molecule type" value="Genomic_DNA"/>
</dbReference>
<dbReference type="Proteomes" id="UP001150830">
    <property type="component" value="Unassembled WGS sequence"/>
</dbReference>
<dbReference type="SUPFAM" id="SSF52402">
    <property type="entry name" value="Adenine nucleotide alpha hydrolases-like"/>
    <property type="match status" value="1"/>
</dbReference>
<evidence type="ECO:0000313" key="3">
    <source>
        <dbReference type="EMBL" id="MCY0967291.1"/>
    </source>
</evidence>
<organism evidence="3 4">
    <name type="scientific">Parathalassolituus penaei</name>
    <dbReference type="NCBI Taxonomy" id="2997323"/>
    <lineage>
        <taxon>Bacteria</taxon>
        <taxon>Pseudomonadati</taxon>
        <taxon>Pseudomonadota</taxon>
        <taxon>Gammaproteobacteria</taxon>
        <taxon>Oceanospirillales</taxon>
        <taxon>Oceanospirillaceae</taxon>
        <taxon>Parathalassolituus</taxon>
    </lineage>
</organism>
<evidence type="ECO:0000259" key="2">
    <source>
        <dbReference type="Pfam" id="PF01012"/>
    </source>
</evidence>
<dbReference type="AlphaFoldDB" id="A0A9X3EN48"/>
<reference evidence="3" key="1">
    <citation type="submission" date="2022-11" db="EMBL/GenBank/DDBJ databases">
        <title>Parathalassolutuus dongxingensis gen. nov., sp. nov., a novel member of family Oceanospirillaceae isolated from a coastal shrimp pond in Guangxi, China.</title>
        <authorList>
            <person name="Chen H."/>
        </authorList>
    </citation>
    <scope>NUCLEOTIDE SEQUENCE</scope>
    <source>
        <strain evidence="3">G-43</strain>
    </source>
</reference>
<name>A0A9X3EN48_9GAMM</name>
<dbReference type="Pfam" id="PF01012">
    <property type="entry name" value="ETF"/>
    <property type="match status" value="1"/>
</dbReference>
<dbReference type="InterPro" id="IPR014729">
    <property type="entry name" value="Rossmann-like_a/b/a_fold"/>
</dbReference>
<keyword evidence="1" id="KW-0813">Transport</keyword>